<keyword evidence="6 9" id="KW-1133">Transmembrane helix</keyword>
<feature type="transmembrane region" description="Helical" evidence="9">
    <location>
        <begin position="142"/>
        <end position="168"/>
    </location>
</feature>
<evidence type="ECO:0000256" key="1">
    <source>
        <dbReference type="ARBA" id="ARBA00004651"/>
    </source>
</evidence>
<keyword evidence="2" id="KW-0813">Transport</keyword>
<proteinExistence type="inferred from homology"/>
<feature type="transmembrane region" description="Helical" evidence="9">
    <location>
        <begin position="264"/>
        <end position="282"/>
    </location>
</feature>
<dbReference type="NCBIfam" id="TIGR00931">
    <property type="entry name" value="antiport_nhaC"/>
    <property type="match status" value="1"/>
</dbReference>
<evidence type="ECO:0000256" key="6">
    <source>
        <dbReference type="ARBA" id="ARBA00022989"/>
    </source>
</evidence>
<organism evidence="11">
    <name type="scientific">marine sediment metagenome</name>
    <dbReference type="NCBI Taxonomy" id="412755"/>
    <lineage>
        <taxon>unclassified sequences</taxon>
        <taxon>metagenomes</taxon>
        <taxon>ecological metagenomes</taxon>
    </lineage>
</organism>
<comment type="similarity">
    <text evidence="8">Belongs to the NhaC Na(+)/H(+) (TC 2.A.35) antiporter family.</text>
</comment>
<keyword evidence="5 9" id="KW-0812">Transmembrane</keyword>
<dbReference type="AlphaFoldDB" id="A0A0F9W2I6"/>
<dbReference type="InterPro" id="IPR052180">
    <property type="entry name" value="NhaC_Na-H+_Antiporter"/>
</dbReference>
<keyword evidence="4" id="KW-1003">Cell membrane</keyword>
<dbReference type="PANTHER" id="PTHR33451">
    <property type="entry name" value="MALATE-2H(+)/NA(+)-LACTATE ANTIPORTER"/>
    <property type="match status" value="1"/>
</dbReference>
<feature type="transmembrane region" description="Helical" evidence="9">
    <location>
        <begin position="42"/>
        <end position="59"/>
    </location>
</feature>
<keyword evidence="7 9" id="KW-0472">Membrane</keyword>
<keyword evidence="3" id="KW-0050">Antiport</keyword>
<reference evidence="11" key="1">
    <citation type="journal article" date="2015" name="Nature">
        <title>Complex archaea that bridge the gap between prokaryotes and eukaryotes.</title>
        <authorList>
            <person name="Spang A."/>
            <person name="Saw J.H."/>
            <person name="Jorgensen S.L."/>
            <person name="Zaremba-Niedzwiedzka K."/>
            <person name="Martijn J."/>
            <person name="Lind A.E."/>
            <person name="van Eijk R."/>
            <person name="Schleper C."/>
            <person name="Guy L."/>
            <person name="Ettema T.J."/>
        </authorList>
    </citation>
    <scope>NUCLEOTIDE SEQUENCE</scope>
</reference>
<evidence type="ECO:0000259" key="10">
    <source>
        <dbReference type="Pfam" id="PF03553"/>
    </source>
</evidence>
<name>A0A0F9W2I6_9ZZZZ</name>
<feature type="transmembrane region" description="Helical" evidence="9">
    <location>
        <begin position="240"/>
        <end position="258"/>
    </location>
</feature>
<evidence type="ECO:0000256" key="5">
    <source>
        <dbReference type="ARBA" id="ARBA00022692"/>
    </source>
</evidence>
<gene>
    <name evidence="11" type="ORF">LCGC14_0020190</name>
</gene>
<dbReference type="PANTHER" id="PTHR33451:SF3">
    <property type="entry name" value="MALATE-2H(+)_NA(+)-LACTATE ANTIPORTER"/>
    <property type="match status" value="1"/>
</dbReference>
<feature type="transmembrane region" description="Helical" evidence="9">
    <location>
        <begin position="333"/>
        <end position="355"/>
    </location>
</feature>
<sequence length="488" mass="50847">MTAPRTSPSLFLSVIPLLVLFALLGYNVAVYGDDSLSGANQSALIIAAALAAALGLARGEAWADIQDKIIDNIKAATPAVLILLMVGALTGSWLISGIVPAMIYYGLQIFSPTFFIASACLITAIAAVVIGSSWSTSATLGVALMSIGYAMGLNPGLVAGAIVSGAYFGDKMSPLSDTTNLASGVSGVDLFSHIRYLSLTALPSIIITLVVYFMLGLFMGADAVDVNDTDRYRALIAEQFRVSPLLLLVPVGVIFLIVKKVAALPALFMGALAGVVCAVLFQQSVLAELAVSTGGLYQSVMQALYGSTAIVSGDPVLDELLSTGGMAGMLNTIWLILSAMVFGGAMEAGGFLARITQALISRVRSDAGLVTATGATCVVTNVSASDQYLSIVVPGRMFTEAYRKRGLAPQNLSRTLEDTGTVTSVLVPWNTCGAYHASVLGVATLAYAPWAFFCLLSPAMTLIFAWARIRIARVEDDPAIDAVMKPSS</sequence>
<comment type="caution">
    <text evidence="11">The sequence shown here is derived from an EMBL/GenBank/DDBJ whole genome shotgun (WGS) entry which is preliminary data.</text>
</comment>
<evidence type="ECO:0000256" key="2">
    <source>
        <dbReference type="ARBA" id="ARBA00022448"/>
    </source>
</evidence>
<evidence type="ECO:0000256" key="8">
    <source>
        <dbReference type="ARBA" id="ARBA00038435"/>
    </source>
</evidence>
<evidence type="ECO:0000256" key="3">
    <source>
        <dbReference type="ARBA" id="ARBA00022449"/>
    </source>
</evidence>
<dbReference type="GO" id="GO:0015297">
    <property type="term" value="F:antiporter activity"/>
    <property type="evidence" value="ECO:0007669"/>
    <property type="project" value="UniProtKB-KW"/>
</dbReference>
<protein>
    <recommendedName>
        <fullName evidence="10">Na+/H+ antiporter NhaC-like C-terminal domain-containing protein</fullName>
    </recommendedName>
</protein>
<dbReference type="InterPro" id="IPR018461">
    <property type="entry name" value="Na/H_Antiport_NhaC-like_C"/>
</dbReference>
<feature type="transmembrane region" description="Helical" evidence="9">
    <location>
        <begin position="80"/>
        <end position="103"/>
    </location>
</feature>
<feature type="transmembrane region" description="Helical" evidence="9">
    <location>
        <begin position="196"/>
        <end position="219"/>
    </location>
</feature>
<evidence type="ECO:0000256" key="7">
    <source>
        <dbReference type="ARBA" id="ARBA00023136"/>
    </source>
</evidence>
<evidence type="ECO:0000313" key="11">
    <source>
        <dbReference type="EMBL" id="KKO10540.1"/>
    </source>
</evidence>
<comment type="subcellular location">
    <subcellularLocation>
        <location evidence="1">Cell membrane</location>
        <topology evidence="1">Multi-pass membrane protein</topology>
    </subcellularLocation>
</comment>
<accession>A0A0F9W2I6</accession>
<evidence type="ECO:0000256" key="4">
    <source>
        <dbReference type="ARBA" id="ARBA00022475"/>
    </source>
</evidence>
<evidence type="ECO:0000256" key="9">
    <source>
        <dbReference type="SAM" id="Phobius"/>
    </source>
</evidence>
<dbReference type="Pfam" id="PF03553">
    <property type="entry name" value="Na_H_antiporter"/>
    <property type="match status" value="1"/>
</dbReference>
<dbReference type="GO" id="GO:0005886">
    <property type="term" value="C:plasma membrane"/>
    <property type="evidence" value="ECO:0007669"/>
    <property type="project" value="UniProtKB-SubCell"/>
</dbReference>
<feature type="domain" description="Na+/H+ antiporter NhaC-like C-terminal" evidence="10">
    <location>
        <begin position="165"/>
        <end position="466"/>
    </location>
</feature>
<dbReference type="EMBL" id="LAZR01000004">
    <property type="protein sequence ID" value="KKO10540.1"/>
    <property type="molecule type" value="Genomic_DNA"/>
</dbReference>
<feature type="transmembrane region" description="Helical" evidence="9">
    <location>
        <begin position="109"/>
        <end position="130"/>
    </location>
</feature>
<feature type="transmembrane region" description="Helical" evidence="9">
    <location>
        <begin position="447"/>
        <end position="467"/>
    </location>
</feature>
<dbReference type="InterPro" id="IPR004770">
    <property type="entry name" value="Na/H_antiport_NhaC"/>
</dbReference>